<comment type="subcellular location">
    <subcellularLocation>
        <location evidence="1">Cell membrane</location>
        <topology evidence="1">Multi-pass membrane protein</topology>
    </subcellularLocation>
</comment>
<feature type="transmembrane region" description="Helical" evidence="12">
    <location>
        <begin position="200"/>
        <end position="217"/>
    </location>
</feature>
<feature type="transmembrane region" description="Helical" evidence="12">
    <location>
        <begin position="296"/>
        <end position="323"/>
    </location>
</feature>
<gene>
    <name evidence="13" type="primary">cydB</name>
    <name evidence="13" type="ORF">C7B46_15945</name>
</gene>
<keyword evidence="5" id="KW-0349">Heme</keyword>
<evidence type="ECO:0000256" key="8">
    <source>
        <dbReference type="ARBA" id="ARBA00022982"/>
    </source>
</evidence>
<name>A0A2T2XC18_9FIRM</name>
<evidence type="ECO:0000313" key="13">
    <source>
        <dbReference type="EMBL" id="PSR32054.1"/>
    </source>
</evidence>
<comment type="similarity">
    <text evidence="2">Belongs to the cytochrome ubiquinol oxidase subunit 2 family.</text>
</comment>
<feature type="transmembrane region" description="Helical" evidence="12">
    <location>
        <begin position="74"/>
        <end position="94"/>
    </location>
</feature>
<dbReference type="AlphaFoldDB" id="A0A2T2XC18"/>
<evidence type="ECO:0000256" key="5">
    <source>
        <dbReference type="ARBA" id="ARBA00022617"/>
    </source>
</evidence>
<feature type="transmembrane region" description="Helical" evidence="12">
    <location>
        <begin position="160"/>
        <end position="180"/>
    </location>
</feature>
<evidence type="ECO:0000256" key="2">
    <source>
        <dbReference type="ARBA" id="ARBA00007543"/>
    </source>
</evidence>
<evidence type="ECO:0000313" key="14">
    <source>
        <dbReference type="Proteomes" id="UP000242972"/>
    </source>
</evidence>
<keyword evidence="8" id="KW-0249">Electron transport</keyword>
<evidence type="ECO:0000256" key="11">
    <source>
        <dbReference type="ARBA" id="ARBA00023136"/>
    </source>
</evidence>
<keyword evidence="3" id="KW-0813">Transport</keyword>
<dbReference type="PANTHER" id="PTHR43141">
    <property type="entry name" value="CYTOCHROME BD2 SUBUNIT II"/>
    <property type="match status" value="1"/>
</dbReference>
<evidence type="ECO:0000256" key="12">
    <source>
        <dbReference type="SAM" id="Phobius"/>
    </source>
</evidence>
<keyword evidence="11 12" id="KW-0472">Membrane</keyword>
<proteinExistence type="inferred from homology"/>
<dbReference type="GO" id="GO:0046872">
    <property type="term" value="F:metal ion binding"/>
    <property type="evidence" value="ECO:0007669"/>
    <property type="project" value="UniProtKB-KW"/>
</dbReference>
<keyword evidence="6 12" id="KW-0812">Transmembrane</keyword>
<reference evidence="13 14" key="1">
    <citation type="journal article" date="2014" name="BMC Genomics">
        <title>Comparison of environmental and isolate Sulfobacillus genomes reveals diverse carbon, sulfur, nitrogen, and hydrogen metabolisms.</title>
        <authorList>
            <person name="Justice N.B."/>
            <person name="Norman A."/>
            <person name="Brown C.T."/>
            <person name="Singh A."/>
            <person name="Thomas B.C."/>
            <person name="Banfield J.F."/>
        </authorList>
    </citation>
    <scope>NUCLEOTIDE SEQUENCE [LARGE SCALE GENOMIC DNA]</scope>
    <source>
        <strain evidence="13">AMDSBA4</strain>
    </source>
</reference>
<dbReference type="GO" id="GO:0019646">
    <property type="term" value="P:aerobic electron transport chain"/>
    <property type="evidence" value="ECO:0007669"/>
    <property type="project" value="TreeGrafter"/>
</dbReference>
<feature type="transmembrane region" description="Helical" evidence="12">
    <location>
        <begin position="254"/>
        <end position="276"/>
    </location>
</feature>
<evidence type="ECO:0000256" key="6">
    <source>
        <dbReference type="ARBA" id="ARBA00022692"/>
    </source>
</evidence>
<dbReference type="GO" id="GO:0005886">
    <property type="term" value="C:plasma membrane"/>
    <property type="evidence" value="ECO:0007669"/>
    <property type="project" value="UniProtKB-SubCell"/>
</dbReference>
<feature type="transmembrane region" description="Helical" evidence="12">
    <location>
        <begin position="223"/>
        <end position="242"/>
    </location>
</feature>
<feature type="transmembrane region" description="Helical" evidence="12">
    <location>
        <begin position="115"/>
        <end position="140"/>
    </location>
</feature>
<comment type="caution">
    <text evidence="13">The sequence shown here is derived from an EMBL/GenBank/DDBJ whole genome shotgun (WGS) entry which is preliminary data.</text>
</comment>
<dbReference type="Pfam" id="PF02322">
    <property type="entry name" value="Cyt_bd_oxida_II"/>
    <property type="match status" value="1"/>
</dbReference>
<evidence type="ECO:0000256" key="1">
    <source>
        <dbReference type="ARBA" id="ARBA00004651"/>
    </source>
</evidence>
<feature type="transmembrane region" description="Helical" evidence="12">
    <location>
        <begin position="6"/>
        <end position="32"/>
    </location>
</feature>
<accession>A0A2T2XC18</accession>
<evidence type="ECO:0000256" key="4">
    <source>
        <dbReference type="ARBA" id="ARBA00022475"/>
    </source>
</evidence>
<dbReference type="EMBL" id="PXYW01000053">
    <property type="protein sequence ID" value="PSR32054.1"/>
    <property type="molecule type" value="Genomic_DNA"/>
</dbReference>
<dbReference type="NCBIfam" id="TIGR00203">
    <property type="entry name" value="cydB"/>
    <property type="match status" value="1"/>
</dbReference>
<dbReference type="PIRSF" id="PIRSF000267">
    <property type="entry name" value="Cyt_oxidse_sub2"/>
    <property type="match status" value="1"/>
</dbReference>
<protein>
    <submittedName>
        <fullName evidence="13">Cytochrome d ubiquinol oxidase subunit II</fullName>
    </submittedName>
</protein>
<organism evidence="13 14">
    <name type="scientific">Sulfobacillus benefaciens</name>
    <dbReference type="NCBI Taxonomy" id="453960"/>
    <lineage>
        <taxon>Bacteria</taxon>
        <taxon>Bacillati</taxon>
        <taxon>Bacillota</taxon>
        <taxon>Clostridia</taxon>
        <taxon>Eubacteriales</taxon>
        <taxon>Clostridiales Family XVII. Incertae Sedis</taxon>
        <taxon>Sulfobacillus</taxon>
    </lineage>
</organism>
<keyword evidence="10" id="KW-0408">Iron</keyword>
<evidence type="ECO:0000256" key="3">
    <source>
        <dbReference type="ARBA" id="ARBA00022448"/>
    </source>
</evidence>
<keyword evidence="7" id="KW-0479">Metal-binding</keyword>
<dbReference type="GO" id="GO:0016682">
    <property type="term" value="F:oxidoreductase activity, acting on diphenols and related substances as donors, oxygen as acceptor"/>
    <property type="evidence" value="ECO:0007669"/>
    <property type="project" value="TreeGrafter"/>
</dbReference>
<evidence type="ECO:0000256" key="9">
    <source>
        <dbReference type="ARBA" id="ARBA00022989"/>
    </source>
</evidence>
<keyword evidence="9 12" id="KW-1133">Transmembrane helix</keyword>
<evidence type="ECO:0000256" key="10">
    <source>
        <dbReference type="ARBA" id="ARBA00023004"/>
    </source>
</evidence>
<sequence>MNLNILWFILIGVLFVGYFFLEGFDYGVGMIYQFLGHSDTERRVALNAIGPTWGANEVWLITAGGAIFAAFPEWYATLFSGFYLALVLMLLGLIARGVALEYRSRHDKPGWRHMWDWALTIGSFIPALLWGVAVANLVRGVPINGQMNFTGNLLTLLNPYALWSGLTMVIIFIAHGSYFLNMKTRGMVSHRAKQLVKPMGYIGAFMVLVLLIWSSTLSDLRLGAVPVAVGLISLILIAAAVVAEGHNRSRTAFFMHGIGIAFLTVSFFVALFPRVMISSLNPHWSLTIYNAASNAYTLHVMTIVALTMVPIVLAYQVWTYWIFRRRVGTKTPLEY</sequence>
<dbReference type="Proteomes" id="UP000242972">
    <property type="component" value="Unassembled WGS sequence"/>
</dbReference>
<dbReference type="InterPro" id="IPR003317">
    <property type="entry name" value="Cyt-d_oxidase_su2"/>
</dbReference>
<dbReference type="PANTHER" id="PTHR43141:SF5">
    <property type="entry name" value="CYTOCHROME BD-I UBIQUINOL OXIDASE SUBUNIT 2"/>
    <property type="match status" value="1"/>
</dbReference>
<evidence type="ECO:0000256" key="7">
    <source>
        <dbReference type="ARBA" id="ARBA00022723"/>
    </source>
</evidence>
<dbReference type="GO" id="GO:0009055">
    <property type="term" value="F:electron transfer activity"/>
    <property type="evidence" value="ECO:0007669"/>
    <property type="project" value="TreeGrafter"/>
</dbReference>
<dbReference type="GO" id="GO:0070069">
    <property type="term" value="C:cytochrome complex"/>
    <property type="evidence" value="ECO:0007669"/>
    <property type="project" value="TreeGrafter"/>
</dbReference>
<keyword evidence="4" id="KW-1003">Cell membrane</keyword>